<dbReference type="SUPFAM" id="SSF52540">
    <property type="entry name" value="P-loop containing nucleoside triphosphate hydrolases"/>
    <property type="match status" value="1"/>
</dbReference>
<evidence type="ECO:0000256" key="8">
    <source>
        <dbReference type="ARBA" id="ARBA00048478"/>
    </source>
</evidence>
<dbReference type="EC" id="2.7.4.25" evidence="2"/>
<dbReference type="Gene3D" id="3.40.50.300">
    <property type="entry name" value="P-loop containing nucleotide triphosphate hydrolases"/>
    <property type="match status" value="1"/>
</dbReference>
<comment type="caution">
    <text evidence="10">The sequence shown here is derived from an EMBL/GenBank/DDBJ whole genome shotgun (WGS) entry which is preliminary data.</text>
</comment>
<dbReference type="EMBL" id="BARV01023889">
    <property type="protein sequence ID" value="GAI41960.1"/>
    <property type="molecule type" value="Genomic_DNA"/>
</dbReference>
<name>X1PSB5_9ZZZZ</name>
<dbReference type="Pfam" id="PF02224">
    <property type="entry name" value="Cytidylate_kin"/>
    <property type="match status" value="1"/>
</dbReference>
<keyword evidence="5" id="KW-0418">Kinase</keyword>
<feature type="non-terminal residue" evidence="10">
    <location>
        <position position="214"/>
    </location>
</feature>
<evidence type="ECO:0000259" key="9">
    <source>
        <dbReference type="Pfam" id="PF02224"/>
    </source>
</evidence>
<comment type="catalytic activity">
    <reaction evidence="7">
        <text>dCMP + ATP = dCDP + ADP</text>
        <dbReference type="Rhea" id="RHEA:25094"/>
        <dbReference type="ChEBI" id="CHEBI:30616"/>
        <dbReference type="ChEBI" id="CHEBI:57566"/>
        <dbReference type="ChEBI" id="CHEBI:58593"/>
        <dbReference type="ChEBI" id="CHEBI:456216"/>
        <dbReference type="EC" id="2.7.4.25"/>
    </reaction>
</comment>
<comment type="similarity">
    <text evidence="1">Belongs to the cytidylate kinase family. Type 1 subfamily.</text>
</comment>
<dbReference type="AlphaFoldDB" id="X1PSB5"/>
<evidence type="ECO:0000313" key="10">
    <source>
        <dbReference type="EMBL" id="GAI41960.1"/>
    </source>
</evidence>
<dbReference type="GO" id="GO:0006139">
    <property type="term" value="P:nucleobase-containing compound metabolic process"/>
    <property type="evidence" value="ECO:0007669"/>
    <property type="project" value="InterPro"/>
</dbReference>
<evidence type="ECO:0000256" key="5">
    <source>
        <dbReference type="ARBA" id="ARBA00022777"/>
    </source>
</evidence>
<sequence length="214" mass="23826">MVSNLKLQLIAIDGSVAVGKSSVGRLLAKRLGFSFFDTGLMYRAFTWKVLRLGVSPEDEKELSQLANITRFDFVPSQEGFLSVVLDGEDVSSELLCPEIEKKVSVVSKVAGVRRVMVSEQRRFAQRGQVAMAGRDIGTVVLPWAELKVFLIASVKERANRRYKELMERGEKIDYNIILADLKERDENDSHRAVSPLKPADDAIIIDTGGLSLKQ</sequence>
<dbReference type="InterPro" id="IPR027417">
    <property type="entry name" value="P-loop_NTPase"/>
</dbReference>
<comment type="catalytic activity">
    <reaction evidence="8">
        <text>CMP + ATP = CDP + ADP</text>
        <dbReference type="Rhea" id="RHEA:11600"/>
        <dbReference type="ChEBI" id="CHEBI:30616"/>
        <dbReference type="ChEBI" id="CHEBI:58069"/>
        <dbReference type="ChEBI" id="CHEBI:60377"/>
        <dbReference type="ChEBI" id="CHEBI:456216"/>
        <dbReference type="EC" id="2.7.4.25"/>
    </reaction>
</comment>
<protein>
    <recommendedName>
        <fullName evidence="2">(d)CMP kinase</fullName>
        <ecNumber evidence="2">2.7.4.25</ecNumber>
    </recommendedName>
</protein>
<accession>X1PSB5</accession>
<dbReference type="HAMAP" id="MF_00238">
    <property type="entry name" value="Cytidyl_kinase_type1"/>
    <property type="match status" value="1"/>
</dbReference>
<gene>
    <name evidence="10" type="ORF">S06H3_39110</name>
</gene>
<evidence type="ECO:0000256" key="1">
    <source>
        <dbReference type="ARBA" id="ARBA00009427"/>
    </source>
</evidence>
<dbReference type="NCBIfam" id="TIGR00017">
    <property type="entry name" value="cmk"/>
    <property type="match status" value="1"/>
</dbReference>
<dbReference type="GO" id="GO:0036431">
    <property type="term" value="F:dCMP kinase activity"/>
    <property type="evidence" value="ECO:0007669"/>
    <property type="project" value="InterPro"/>
</dbReference>
<evidence type="ECO:0000256" key="4">
    <source>
        <dbReference type="ARBA" id="ARBA00022741"/>
    </source>
</evidence>
<evidence type="ECO:0000256" key="7">
    <source>
        <dbReference type="ARBA" id="ARBA00047615"/>
    </source>
</evidence>
<dbReference type="CDD" id="cd02020">
    <property type="entry name" value="CMPK"/>
    <property type="match status" value="1"/>
</dbReference>
<dbReference type="InterPro" id="IPR011994">
    <property type="entry name" value="Cytidylate_kinase_dom"/>
</dbReference>
<organism evidence="10">
    <name type="scientific">marine sediment metagenome</name>
    <dbReference type="NCBI Taxonomy" id="412755"/>
    <lineage>
        <taxon>unclassified sequences</taxon>
        <taxon>metagenomes</taxon>
        <taxon>ecological metagenomes</taxon>
    </lineage>
</organism>
<keyword evidence="3" id="KW-0808">Transferase</keyword>
<keyword evidence="4" id="KW-0547">Nucleotide-binding</keyword>
<evidence type="ECO:0000256" key="2">
    <source>
        <dbReference type="ARBA" id="ARBA00012906"/>
    </source>
</evidence>
<evidence type="ECO:0000256" key="6">
    <source>
        <dbReference type="ARBA" id="ARBA00022840"/>
    </source>
</evidence>
<dbReference type="InterPro" id="IPR003136">
    <property type="entry name" value="Cytidylate_kin"/>
</dbReference>
<keyword evidence="6" id="KW-0067">ATP-binding</keyword>
<reference evidence="10" key="1">
    <citation type="journal article" date="2014" name="Front. Microbiol.">
        <title>High frequency of phylogenetically diverse reductive dehalogenase-homologous genes in deep subseafloor sedimentary metagenomes.</title>
        <authorList>
            <person name="Kawai M."/>
            <person name="Futagami T."/>
            <person name="Toyoda A."/>
            <person name="Takaki Y."/>
            <person name="Nishi S."/>
            <person name="Hori S."/>
            <person name="Arai W."/>
            <person name="Tsubouchi T."/>
            <person name="Morono Y."/>
            <person name="Uchiyama I."/>
            <person name="Ito T."/>
            <person name="Fujiyama A."/>
            <person name="Inagaki F."/>
            <person name="Takami H."/>
        </authorList>
    </citation>
    <scope>NUCLEOTIDE SEQUENCE</scope>
    <source>
        <strain evidence="10">Expedition CK06-06</strain>
    </source>
</reference>
<proteinExistence type="inferred from homology"/>
<evidence type="ECO:0000256" key="3">
    <source>
        <dbReference type="ARBA" id="ARBA00022679"/>
    </source>
</evidence>
<feature type="domain" description="Cytidylate kinase" evidence="9">
    <location>
        <begin position="10"/>
        <end position="214"/>
    </location>
</feature>
<dbReference type="GO" id="GO:0005524">
    <property type="term" value="F:ATP binding"/>
    <property type="evidence" value="ECO:0007669"/>
    <property type="project" value="UniProtKB-KW"/>
</dbReference>